<accession>A0ACB9DK08</accession>
<protein>
    <submittedName>
        <fullName evidence="1">Uncharacterized protein</fullName>
    </submittedName>
</protein>
<keyword evidence="2" id="KW-1185">Reference proteome</keyword>
<evidence type="ECO:0000313" key="2">
    <source>
        <dbReference type="Proteomes" id="UP001055879"/>
    </source>
</evidence>
<evidence type="ECO:0000313" key="1">
    <source>
        <dbReference type="EMBL" id="KAI3746993.1"/>
    </source>
</evidence>
<dbReference type="Proteomes" id="UP001055879">
    <property type="component" value="Linkage Group LG03"/>
</dbReference>
<reference evidence="2" key="1">
    <citation type="journal article" date="2022" name="Mol. Ecol. Resour.">
        <title>The genomes of chicory, endive, great burdock and yacon provide insights into Asteraceae palaeo-polyploidization history and plant inulin production.</title>
        <authorList>
            <person name="Fan W."/>
            <person name="Wang S."/>
            <person name="Wang H."/>
            <person name="Wang A."/>
            <person name="Jiang F."/>
            <person name="Liu H."/>
            <person name="Zhao H."/>
            <person name="Xu D."/>
            <person name="Zhang Y."/>
        </authorList>
    </citation>
    <scope>NUCLEOTIDE SEQUENCE [LARGE SCALE GENOMIC DNA]</scope>
    <source>
        <strain evidence="2">cv. Niubang</strain>
    </source>
</reference>
<organism evidence="1 2">
    <name type="scientific">Arctium lappa</name>
    <name type="common">Greater burdock</name>
    <name type="synonym">Lappa major</name>
    <dbReference type="NCBI Taxonomy" id="4217"/>
    <lineage>
        <taxon>Eukaryota</taxon>
        <taxon>Viridiplantae</taxon>
        <taxon>Streptophyta</taxon>
        <taxon>Embryophyta</taxon>
        <taxon>Tracheophyta</taxon>
        <taxon>Spermatophyta</taxon>
        <taxon>Magnoliopsida</taxon>
        <taxon>eudicotyledons</taxon>
        <taxon>Gunneridae</taxon>
        <taxon>Pentapetalae</taxon>
        <taxon>asterids</taxon>
        <taxon>campanulids</taxon>
        <taxon>Asterales</taxon>
        <taxon>Asteraceae</taxon>
        <taxon>Carduoideae</taxon>
        <taxon>Cardueae</taxon>
        <taxon>Arctiinae</taxon>
        <taxon>Arctium</taxon>
    </lineage>
</organism>
<proteinExistence type="predicted"/>
<gene>
    <name evidence="1" type="ORF">L6452_09435</name>
</gene>
<comment type="caution">
    <text evidence="1">The sequence shown here is derived from an EMBL/GenBank/DDBJ whole genome shotgun (WGS) entry which is preliminary data.</text>
</comment>
<dbReference type="EMBL" id="CM042049">
    <property type="protein sequence ID" value="KAI3746993.1"/>
    <property type="molecule type" value="Genomic_DNA"/>
</dbReference>
<reference evidence="1 2" key="2">
    <citation type="journal article" date="2022" name="Mol. Ecol. Resour.">
        <title>The genomes of chicory, endive, great burdock and yacon provide insights into Asteraceae paleo-polyploidization history and plant inulin production.</title>
        <authorList>
            <person name="Fan W."/>
            <person name="Wang S."/>
            <person name="Wang H."/>
            <person name="Wang A."/>
            <person name="Jiang F."/>
            <person name="Liu H."/>
            <person name="Zhao H."/>
            <person name="Xu D."/>
            <person name="Zhang Y."/>
        </authorList>
    </citation>
    <scope>NUCLEOTIDE SEQUENCE [LARGE SCALE GENOMIC DNA]</scope>
    <source>
        <strain evidence="2">cv. Niubang</strain>
    </source>
</reference>
<name>A0ACB9DK08_ARCLA</name>
<sequence length="167" mass="19201">MASRRLLSSVLRSSRSQSTHSGRVARTRSHSHSSPTGYLVERLRPGDDDKALSEVITHVFHRGKDEETEKKCGEDTPAVGRVTESEKLRRRLGSDGEASNHSKREFTFLIQSQSLNTFAGDSRHWLRGWRLLENVMVNDERQSRSAFPQRAKDGYRDVSIVRRYDFR</sequence>